<organism evidence="1 2">
    <name type="scientific">Methanobrevibacter ruminantium (strain ATCC 35063 / DSM 1093 / JCM 13430 / OCM 146 / M1)</name>
    <name type="common">Methanobacterium ruminantium</name>
    <dbReference type="NCBI Taxonomy" id="634498"/>
    <lineage>
        <taxon>Archaea</taxon>
        <taxon>Methanobacteriati</taxon>
        <taxon>Methanobacteriota</taxon>
        <taxon>Methanomada group</taxon>
        <taxon>Methanobacteria</taxon>
        <taxon>Methanobacteriales</taxon>
        <taxon>Methanobacteriaceae</taxon>
        <taxon>Methanobrevibacter</taxon>
    </lineage>
</organism>
<proteinExistence type="predicted"/>
<evidence type="ECO:0000313" key="1">
    <source>
        <dbReference type="EMBL" id="ADC46700.1"/>
    </source>
</evidence>
<reference evidence="1 2" key="1">
    <citation type="journal article" date="2010" name="PLoS ONE">
        <title>The genome sequence of the rumen methanogen Methanobrevibacter ruminantium reveals new possibilities for controlling ruminant methane emissions.</title>
        <authorList>
            <person name="Leahy S.C."/>
            <person name="Kelly W.J."/>
            <person name="Altermann E."/>
            <person name="Ronimus R.S."/>
            <person name="Yeoman C.J."/>
            <person name="Pacheco D.M."/>
            <person name="Li D."/>
            <person name="Kong Z."/>
            <person name="McTavish S."/>
            <person name="Sang C."/>
            <person name="Lambie S.C."/>
            <person name="Janssen P.H."/>
            <person name="Dey D."/>
            <person name="Attwood G.T."/>
        </authorList>
    </citation>
    <scope>NUCLEOTIDE SEQUENCE [LARGE SCALE GENOMIC DNA]</scope>
    <source>
        <strain evidence="2">ATCC 35063 / DSM 1093 / JCM 13430 / OCM 146 / M1</strain>
    </source>
</reference>
<accession>D3E2D9</accession>
<dbReference type="STRING" id="634498.mru_0849"/>
<dbReference type="GO" id="GO:0008168">
    <property type="term" value="F:methyltransferase activity"/>
    <property type="evidence" value="ECO:0007669"/>
    <property type="project" value="UniProtKB-KW"/>
</dbReference>
<dbReference type="Pfam" id="PF06325">
    <property type="entry name" value="PrmA"/>
    <property type="match status" value="1"/>
</dbReference>
<dbReference type="AlphaFoldDB" id="D3E2D9"/>
<name>D3E2D9_METRM</name>
<keyword evidence="2" id="KW-1185">Reference proteome</keyword>
<dbReference type="EMBL" id="CP001719">
    <property type="protein sequence ID" value="ADC46700.1"/>
    <property type="molecule type" value="Genomic_DNA"/>
</dbReference>
<dbReference type="eggNOG" id="arCOG00910">
    <property type="taxonomic scope" value="Archaea"/>
</dbReference>
<keyword evidence="1" id="KW-0687">Ribonucleoprotein</keyword>
<dbReference type="PROSITE" id="PS00092">
    <property type="entry name" value="N6_MTASE"/>
    <property type="match status" value="1"/>
</dbReference>
<keyword evidence="1" id="KW-0689">Ribosomal protein</keyword>
<dbReference type="InterPro" id="IPR051720">
    <property type="entry name" value="rRNA_MeTrfase/Polyamine_Synth"/>
</dbReference>
<sequence length="276" mass="31220">MIFNYSSVIMKIRKKKQLEMILQNVPSHPNPKVELEQYSTPSSIASDLIWNAYTLGDISDLSVLDLGCGTGIFAIGSWLMGAGYSLGLDIDPESIALGEKTIIDLIGLNQPSDVDVFNINFIVGDINQYNSISELLNDKSIQSDEKYDKLIEYYNSNSLGDDSNLNNSNDGLMNGSFDEKDFKFATLFQNPPFGSQERGTRHADRKFMEFAMASAEVIYSFHMKSTEEFVIDYYNDLGGDISHKFVYNFPLPKIYDFHKTESRDVKVVVLRVENFK</sequence>
<dbReference type="EC" id="2.1.1.-" evidence="1"/>
<dbReference type="SUPFAM" id="SSF53335">
    <property type="entry name" value="S-adenosyl-L-methionine-dependent methyltransferases"/>
    <property type="match status" value="1"/>
</dbReference>
<dbReference type="GO" id="GO:0003676">
    <property type="term" value="F:nucleic acid binding"/>
    <property type="evidence" value="ECO:0007669"/>
    <property type="project" value="InterPro"/>
</dbReference>
<dbReference type="InterPro" id="IPR029063">
    <property type="entry name" value="SAM-dependent_MTases_sf"/>
</dbReference>
<dbReference type="GO" id="GO:0005840">
    <property type="term" value="C:ribosome"/>
    <property type="evidence" value="ECO:0007669"/>
    <property type="project" value="UniProtKB-KW"/>
</dbReference>
<dbReference type="PATRIC" id="fig|634498.28.peg.850"/>
<dbReference type="PANTHER" id="PTHR23290">
    <property type="entry name" value="RRNA N6-ADENOSINE-METHYLTRANSFERASE METTL5"/>
    <property type="match status" value="1"/>
</dbReference>
<dbReference type="InterPro" id="IPR002052">
    <property type="entry name" value="DNA_methylase_N6_adenine_CS"/>
</dbReference>
<keyword evidence="1" id="KW-0489">Methyltransferase</keyword>
<dbReference type="HOGENOM" id="CLU_074702_1_0_2"/>
<protein>
    <submittedName>
        <fullName evidence="1">Ribosomal protein L11 methyltransferase PrmA</fullName>
        <ecNumber evidence="1">2.1.1.-</ecNumber>
    </submittedName>
</protein>
<dbReference type="Gene3D" id="3.40.50.150">
    <property type="entry name" value="Vaccinia Virus protein VP39"/>
    <property type="match status" value="1"/>
</dbReference>
<dbReference type="PANTHER" id="PTHR23290:SF0">
    <property type="entry name" value="RRNA N6-ADENOSINE-METHYLTRANSFERASE METTL5"/>
    <property type="match status" value="1"/>
</dbReference>
<dbReference type="KEGG" id="mru:mru_0849"/>
<evidence type="ECO:0000313" key="2">
    <source>
        <dbReference type="Proteomes" id="UP000008680"/>
    </source>
</evidence>
<dbReference type="GO" id="GO:0032259">
    <property type="term" value="P:methylation"/>
    <property type="evidence" value="ECO:0007669"/>
    <property type="project" value="UniProtKB-KW"/>
</dbReference>
<dbReference type="Proteomes" id="UP000008680">
    <property type="component" value="Chromosome"/>
</dbReference>
<gene>
    <name evidence="1" type="primary">prmA</name>
    <name evidence="1" type="ordered locus">mru_0849</name>
</gene>
<dbReference type="CDD" id="cd02440">
    <property type="entry name" value="AdoMet_MTases"/>
    <property type="match status" value="1"/>
</dbReference>
<keyword evidence="1" id="KW-0808">Transferase</keyword>